<evidence type="ECO:0000313" key="1">
    <source>
        <dbReference type="EMBL" id="KAB1208589.1"/>
    </source>
</evidence>
<protein>
    <submittedName>
        <fullName evidence="1">Uncharacterized protein</fullName>
    </submittedName>
</protein>
<name>A0A6A1V6W2_9ROSI</name>
<proteinExistence type="predicted"/>
<comment type="caution">
    <text evidence="1">The sequence shown here is derived from an EMBL/GenBank/DDBJ whole genome shotgun (WGS) entry which is preliminary data.</text>
</comment>
<gene>
    <name evidence="1" type="ORF">CJ030_MR7G001012</name>
</gene>
<reference evidence="1 2" key="1">
    <citation type="journal article" date="2019" name="Plant Biotechnol. J.">
        <title>The red bayberry genome and genetic basis of sex determination.</title>
        <authorList>
            <person name="Jia H.M."/>
            <person name="Jia H.J."/>
            <person name="Cai Q.L."/>
            <person name="Wang Y."/>
            <person name="Zhao H.B."/>
            <person name="Yang W.F."/>
            <person name="Wang G.Y."/>
            <person name="Li Y.H."/>
            <person name="Zhan D.L."/>
            <person name="Shen Y.T."/>
            <person name="Niu Q.F."/>
            <person name="Chang L."/>
            <person name="Qiu J."/>
            <person name="Zhao L."/>
            <person name="Xie H.B."/>
            <person name="Fu W.Y."/>
            <person name="Jin J."/>
            <person name="Li X.W."/>
            <person name="Jiao Y."/>
            <person name="Zhou C.C."/>
            <person name="Tu T."/>
            <person name="Chai C.Y."/>
            <person name="Gao J.L."/>
            <person name="Fan L.J."/>
            <person name="van de Weg E."/>
            <person name="Wang J.Y."/>
            <person name="Gao Z.S."/>
        </authorList>
    </citation>
    <scope>NUCLEOTIDE SEQUENCE [LARGE SCALE GENOMIC DNA]</scope>
    <source>
        <tissue evidence="1">Leaves</tissue>
    </source>
</reference>
<organism evidence="1 2">
    <name type="scientific">Morella rubra</name>
    <name type="common">Chinese bayberry</name>
    <dbReference type="NCBI Taxonomy" id="262757"/>
    <lineage>
        <taxon>Eukaryota</taxon>
        <taxon>Viridiplantae</taxon>
        <taxon>Streptophyta</taxon>
        <taxon>Embryophyta</taxon>
        <taxon>Tracheophyta</taxon>
        <taxon>Spermatophyta</taxon>
        <taxon>Magnoliopsida</taxon>
        <taxon>eudicotyledons</taxon>
        <taxon>Gunneridae</taxon>
        <taxon>Pentapetalae</taxon>
        <taxon>rosids</taxon>
        <taxon>fabids</taxon>
        <taxon>Fagales</taxon>
        <taxon>Myricaceae</taxon>
        <taxon>Morella</taxon>
    </lineage>
</organism>
<dbReference type="AlphaFoldDB" id="A0A6A1V6W2"/>
<dbReference type="EMBL" id="RXIC02000025">
    <property type="protein sequence ID" value="KAB1208589.1"/>
    <property type="molecule type" value="Genomic_DNA"/>
</dbReference>
<accession>A0A6A1V6W2</accession>
<evidence type="ECO:0000313" key="2">
    <source>
        <dbReference type="Proteomes" id="UP000516437"/>
    </source>
</evidence>
<dbReference type="Proteomes" id="UP000516437">
    <property type="component" value="Chromosome 7"/>
</dbReference>
<keyword evidence="2" id="KW-1185">Reference proteome</keyword>
<dbReference type="OrthoDB" id="10380979at2759"/>
<sequence>MMGSEIGTHAHAGHGLSHMVIQFPERGFVLKRYRDNNGARCKGLCSVPT</sequence>